<dbReference type="RefSeq" id="WP_014794968.1">
    <property type="nucleotide sequence ID" value="NC_018017.1"/>
</dbReference>
<feature type="domain" description="Antitoxin VbhA" evidence="1">
    <location>
        <begin position="13"/>
        <end position="55"/>
    </location>
</feature>
<reference evidence="3" key="1">
    <citation type="submission" date="2012-06" db="EMBL/GenBank/DDBJ databases">
        <title>Complete sequence of Desulfitobacterium dehalogenans ATCC 51507.</title>
        <authorList>
            <person name="Lucas S."/>
            <person name="Han J."/>
            <person name="Lapidus A."/>
            <person name="Cheng J.-F."/>
            <person name="Goodwin L."/>
            <person name="Pitluck S."/>
            <person name="Peters L."/>
            <person name="Ovchinnikova G."/>
            <person name="Teshima H."/>
            <person name="Detter J.C."/>
            <person name="Han C."/>
            <person name="Tapia R."/>
            <person name="Land M."/>
            <person name="Hauser L."/>
            <person name="Kyrpides N."/>
            <person name="Ivanova N."/>
            <person name="Pagani I."/>
            <person name="Kruse T."/>
            <person name="de Vos W.M."/>
            <person name="Smidt H."/>
            <person name="Woyke T."/>
        </authorList>
    </citation>
    <scope>NUCLEOTIDE SEQUENCE [LARGE SCALE GENOMIC DNA]</scope>
    <source>
        <strain evidence="3">ATCC 51507 / DSM 9161 / JW/IU-DC1</strain>
    </source>
</reference>
<dbReference type="InterPro" id="IPR041535">
    <property type="entry name" value="VbhA"/>
</dbReference>
<evidence type="ECO:0000313" key="3">
    <source>
        <dbReference type="Proteomes" id="UP000006053"/>
    </source>
</evidence>
<reference evidence="2 3" key="2">
    <citation type="journal article" date="2015" name="J. Bacteriol.">
        <title>Genomic, proteomic, and biochemical analysis of the organohalide respiratory pathway in Desulfitobacterium dehalogenans.</title>
        <authorList>
            <person name="Kruse T."/>
            <person name="van de Pas B.A."/>
            <person name="Atteia A."/>
            <person name="Krab K."/>
            <person name="Hagen W.R."/>
            <person name="Goodwin L."/>
            <person name="Chain P."/>
            <person name="Boeren S."/>
            <person name="Maphosa F."/>
            <person name="Schraa G."/>
            <person name="de Vos W.M."/>
            <person name="van der Oost J."/>
            <person name="Smidt H."/>
            <person name="Stams A.J."/>
        </authorList>
    </citation>
    <scope>NUCLEOTIDE SEQUENCE [LARGE SCALE GENOMIC DNA]</scope>
    <source>
        <strain evidence="3">ATCC 51507 / DSM 9161 / JW/IU-DC1</strain>
    </source>
</reference>
<dbReference type="KEGG" id="ddh:Desde_3197"/>
<proteinExistence type="predicted"/>
<protein>
    <recommendedName>
        <fullName evidence="1">Antitoxin VbhA domain-containing protein</fullName>
    </recommendedName>
</protein>
<keyword evidence="3" id="KW-1185">Reference proteome</keyword>
<evidence type="ECO:0000259" key="1">
    <source>
        <dbReference type="Pfam" id="PF18495"/>
    </source>
</evidence>
<sequence>MKSKEERSSENQRIISNAKASMAIEGFTVTEKESELVQQYLEGSLSEAEVIKRIKGGL</sequence>
<dbReference type="Proteomes" id="UP000006053">
    <property type="component" value="Chromosome"/>
</dbReference>
<gene>
    <name evidence="2" type="ordered locus">Desde_3197</name>
</gene>
<name>I4AC03_DESDJ</name>
<dbReference type="AlphaFoldDB" id="I4AC03"/>
<dbReference type="Pfam" id="PF18495">
    <property type="entry name" value="VbhA"/>
    <property type="match status" value="1"/>
</dbReference>
<dbReference type="CDD" id="cd11586">
    <property type="entry name" value="VbhA_like"/>
    <property type="match status" value="1"/>
</dbReference>
<dbReference type="STRING" id="756499.Desde_3197"/>
<dbReference type="InterPro" id="IPR033788">
    <property type="entry name" value="VbhA-like"/>
</dbReference>
<organism evidence="2 3">
    <name type="scientific">Desulfitobacterium dehalogenans (strain ATCC 51507 / DSM 9161 / JW/IU-DC1)</name>
    <dbReference type="NCBI Taxonomy" id="756499"/>
    <lineage>
        <taxon>Bacteria</taxon>
        <taxon>Bacillati</taxon>
        <taxon>Bacillota</taxon>
        <taxon>Clostridia</taxon>
        <taxon>Eubacteriales</taxon>
        <taxon>Desulfitobacteriaceae</taxon>
        <taxon>Desulfitobacterium</taxon>
    </lineage>
</organism>
<dbReference type="EMBL" id="CP003348">
    <property type="protein sequence ID" value="AFM01488.1"/>
    <property type="molecule type" value="Genomic_DNA"/>
</dbReference>
<dbReference type="Gene3D" id="1.10.8.1050">
    <property type="entry name" value="Antitoxin VbhA-like"/>
    <property type="match status" value="1"/>
</dbReference>
<accession>I4AC03</accession>
<evidence type="ECO:0000313" key="2">
    <source>
        <dbReference type="EMBL" id="AFM01488.1"/>
    </source>
</evidence>
<dbReference type="HOGENOM" id="CLU_2971970_0_0_9"/>
<dbReference type="InterPro" id="IPR043038">
    <property type="entry name" value="VbhA_sf"/>
</dbReference>